<keyword evidence="1" id="KW-0732">Signal</keyword>
<evidence type="ECO:0000256" key="1">
    <source>
        <dbReference type="SAM" id="SignalP"/>
    </source>
</evidence>
<feature type="chain" id="PRO_5043338471" evidence="1">
    <location>
        <begin position="24"/>
        <end position="237"/>
    </location>
</feature>
<reference evidence="2 3" key="1">
    <citation type="journal article" date="2023" name="Elife">
        <title>Identification of key yeast species and microbe-microbe interactions impacting larval growth of Drosophila in the wild.</title>
        <authorList>
            <person name="Mure A."/>
            <person name="Sugiura Y."/>
            <person name="Maeda R."/>
            <person name="Honda K."/>
            <person name="Sakurai N."/>
            <person name="Takahashi Y."/>
            <person name="Watada M."/>
            <person name="Katoh T."/>
            <person name="Gotoh A."/>
            <person name="Gotoh Y."/>
            <person name="Taniguchi I."/>
            <person name="Nakamura K."/>
            <person name="Hayashi T."/>
            <person name="Katayama T."/>
            <person name="Uemura T."/>
            <person name="Hattori Y."/>
        </authorList>
    </citation>
    <scope>NUCLEOTIDE SEQUENCE [LARGE SCALE GENOMIC DNA]</scope>
    <source>
        <strain evidence="2 3">PK-24</strain>
    </source>
</reference>
<comment type="caution">
    <text evidence="2">The sequence shown here is derived from an EMBL/GenBank/DDBJ whole genome shotgun (WGS) entry which is preliminary data.</text>
</comment>
<accession>A0AAV5QYG7</accession>
<proteinExistence type="predicted"/>
<feature type="signal peptide" evidence="1">
    <location>
        <begin position="1"/>
        <end position="23"/>
    </location>
</feature>
<dbReference type="Proteomes" id="UP001378960">
    <property type="component" value="Unassembled WGS sequence"/>
</dbReference>
<evidence type="ECO:0000313" key="2">
    <source>
        <dbReference type="EMBL" id="GMM44001.1"/>
    </source>
</evidence>
<name>A0AAV5QYG7_PICKL</name>
<gene>
    <name evidence="2" type="ORF">DAPK24_005760</name>
</gene>
<keyword evidence="3" id="KW-1185">Reference proteome</keyword>
<dbReference type="EMBL" id="BTGB01000001">
    <property type="protein sequence ID" value="GMM44001.1"/>
    <property type="molecule type" value="Genomic_DNA"/>
</dbReference>
<organism evidence="2 3">
    <name type="scientific">Pichia kluyveri</name>
    <name type="common">Yeast</name>
    <dbReference type="NCBI Taxonomy" id="36015"/>
    <lineage>
        <taxon>Eukaryota</taxon>
        <taxon>Fungi</taxon>
        <taxon>Dikarya</taxon>
        <taxon>Ascomycota</taxon>
        <taxon>Saccharomycotina</taxon>
        <taxon>Pichiomycetes</taxon>
        <taxon>Pichiales</taxon>
        <taxon>Pichiaceae</taxon>
        <taxon>Pichia</taxon>
    </lineage>
</organism>
<protein>
    <submittedName>
        <fullName evidence="2">Uncharacterized protein</fullName>
    </submittedName>
</protein>
<sequence>MLFNKLTTTLSALTAIFVPFTQASVDFEISVTPDNRIQIDVPPNFPSFSYIATLQLNYPETFAWSDSGSNFYQCSSNTECEPFDTSDLDMGDDTPYQFYGKLLKNADDGKFIRFLTPQLALPKYGVVPVSFAVLVMGPKPLLAEYAVTIYQLNPASSDAYTYIPTTACFYDYCAETSIPELKQTITSISNGVTQTILTHKSISYEPVTVKSYQTTSTIVSGGVTKLITTYCPLTSTQ</sequence>
<evidence type="ECO:0000313" key="3">
    <source>
        <dbReference type="Proteomes" id="UP001378960"/>
    </source>
</evidence>
<dbReference type="AlphaFoldDB" id="A0AAV5QYG7"/>